<proteinExistence type="predicted"/>
<protein>
    <submittedName>
        <fullName evidence="1">Autophagy protein 5</fullName>
    </submittedName>
</protein>
<gene>
    <name evidence="1" type="primary">ATG5</name>
    <name evidence="1" type="ORF">EV182_000769</name>
</gene>
<evidence type="ECO:0000313" key="2">
    <source>
        <dbReference type="Proteomes" id="UP001145114"/>
    </source>
</evidence>
<evidence type="ECO:0000313" key="1">
    <source>
        <dbReference type="EMBL" id="KAJ1675693.1"/>
    </source>
</evidence>
<accession>A0ACC1HIX0</accession>
<name>A0ACC1HIX0_9FUNG</name>
<reference evidence="1" key="1">
    <citation type="submission" date="2022-06" db="EMBL/GenBank/DDBJ databases">
        <title>Phylogenomic reconstructions and comparative analyses of Kickxellomycotina fungi.</title>
        <authorList>
            <person name="Reynolds N.K."/>
            <person name="Stajich J.E."/>
            <person name="Barry K."/>
            <person name="Grigoriev I.V."/>
            <person name="Crous P."/>
            <person name="Smith M.E."/>
        </authorList>
    </citation>
    <scope>NUCLEOTIDE SEQUENCE</scope>
    <source>
        <strain evidence="1">RSA 2271</strain>
    </source>
</reference>
<keyword evidence="2" id="KW-1185">Reference proteome</keyword>
<comment type="caution">
    <text evidence="1">The sequence shown here is derived from an EMBL/GenBank/DDBJ whole genome shotgun (WGS) entry which is preliminary data.</text>
</comment>
<dbReference type="Proteomes" id="UP001145114">
    <property type="component" value="Unassembled WGS sequence"/>
</dbReference>
<sequence>MDEEREITQRLWSGYIPLELHLAPADAVELLASPTLPEPFQTFYILAPQGSYLPFLTKRIREQWLDPLWTLGTTTPGVGAAKDPINESDFWFDVDGVPLKWHYPIGLLYDIHENAVPLAQRAMRENDRKRGDSISTSTSAKKRTDSGDSRRHSRASLDEAQAEDRVCIPWRLTLHLRKFPADKLIRSPSSQAIRDIYMSMVKEVGQRYDNTEMADYLRFGSTKRVMDLSKADQTQLLDGLESHSFEQYHAIHTLLSSMPNVSSMDNDSGLPRHIPVRWYLLPRGSFQPEHVVVVQDLISPVHAVKDKATAARGSLAVAPRGSQANGAWVTLAEAFKQVYPSAVPLPVDDENSNKSNAAGKNSKDSEDDPSALVAKRWKCWSQGIQPPWNTPLIWMSSNLAYPDGFLHIILVESR</sequence>
<organism evidence="1 2">
    <name type="scientific">Spiromyces aspiralis</name>
    <dbReference type="NCBI Taxonomy" id="68401"/>
    <lineage>
        <taxon>Eukaryota</taxon>
        <taxon>Fungi</taxon>
        <taxon>Fungi incertae sedis</taxon>
        <taxon>Zoopagomycota</taxon>
        <taxon>Kickxellomycotina</taxon>
        <taxon>Kickxellomycetes</taxon>
        <taxon>Kickxellales</taxon>
        <taxon>Kickxellaceae</taxon>
        <taxon>Spiromyces</taxon>
    </lineage>
</organism>
<dbReference type="EMBL" id="JAMZIH010005202">
    <property type="protein sequence ID" value="KAJ1675693.1"/>
    <property type="molecule type" value="Genomic_DNA"/>
</dbReference>